<evidence type="ECO:0000259" key="6">
    <source>
        <dbReference type="PROSITE" id="PS51044"/>
    </source>
</evidence>
<proteinExistence type="predicted"/>
<dbReference type="GO" id="GO:0016925">
    <property type="term" value="P:protein sumoylation"/>
    <property type="evidence" value="ECO:0007669"/>
    <property type="project" value="TreeGrafter"/>
</dbReference>
<feature type="compositionally biased region" description="Low complexity" evidence="5">
    <location>
        <begin position="587"/>
        <end position="606"/>
    </location>
</feature>
<feature type="region of interest" description="Disordered" evidence="5">
    <location>
        <begin position="718"/>
        <end position="762"/>
    </location>
</feature>
<feature type="region of interest" description="Disordered" evidence="5">
    <location>
        <begin position="116"/>
        <end position="217"/>
    </location>
</feature>
<feature type="compositionally biased region" description="Low complexity" evidence="5">
    <location>
        <begin position="480"/>
        <end position="497"/>
    </location>
</feature>
<feature type="compositionally biased region" description="Polar residues" evidence="5">
    <location>
        <begin position="562"/>
        <end position="577"/>
    </location>
</feature>
<evidence type="ECO:0000313" key="7">
    <source>
        <dbReference type="EMBL" id="KAH8700303.1"/>
    </source>
</evidence>
<name>A0AAD4KSW1_9EURO</name>
<feature type="compositionally biased region" description="Polar residues" evidence="5">
    <location>
        <begin position="455"/>
        <end position="471"/>
    </location>
</feature>
<dbReference type="GO" id="GO:0008270">
    <property type="term" value="F:zinc ion binding"/>
    <property type="evidence" value="ECO:0007669"/>
    <property type="project" value="UniProtKB-KW"/>
</dbReference>
<dbReference type="Pfam" id="PF02891">
    <property type="entry name" value="zf-MIZ"/>
    <property type="match status" value="1"/>
</dbReference>
<dbReference type="GO" id="GO:0061665">
    <property type="term" value="F:SUMO ligase activity"/>
    <property type="evidence" value="ECO:0007669"/>
    <property type="project" value="TreeGrafter"/>
</dbReference>
<comment type="caution">
    <text evidence="7">The sequence shown here is derived from an EMBL/GenBank/DDBJ whole genome shotgun (WGS) entry which is preliminary data.</text>
</comment>
<dbReference type="Proteomes" id="UP001201262">
    <property type="component" value="Unassembled WGS sequence"/>
</dbReference>
<feature type="region of interest" description="Disordered" evidence="5">
    <location>
        <begin position="422"/>
        <end position="441"/>
    </location>
</feature>
<dbReference type="InterPro" id="IPR013083">
    <property type="entry name" value="Znf_RING/FYVE/PHD"/>
</dbReference>
<dbReference type="Gene3D" id="3.30.40.10">
    <property type="entry name" value="Zinc/RING finger domain, C3HC4 (zinc finger)"/>
    <property type="match status" value="1"/>
</dbReference>
<dbReference type="PANTHER" id="PTHR10782:SF4">
    <property type="entry name" value="TONALLI, ISOFORM E"/>
    <property type="match status" value="1"/>
</dbReference>
<accession>A0AAD4KSW1</accession>
<sequence>MCPAQQSPELATSNSTANRFLGTAQKPWMTNGTFKPMQSPKRPAVATSHVAVTATLPSRPCAMPSYFSETPSCVPMTGYVSAPFDPVQHRMPESVEGGPAAVSNVGLAPVSPVTPGAYPSAPLPSRLHAPHGEQSGPSPTLPSPEPSTDLHINQTATTEADRAGGPPTVAPAASALARAQSASGEGAPATEGYNNNSSSRSSNNNLSSAPYPSPTPVSTPLDIQSLWKHARGRLRVLLDKSNRQISLSETVELPRVRILQDACVTEDLFYLALHQVYCIHSYAPSQLQPLSQYGLTSDVGLHVIKQLLVDNQRLSGDFLKWCVTFPWPLSSLLEVEAYRSILAQVAYCLSVISKHWVSFEHSLRARGFPPQVEEFVDRLGVRSSVLQTIMFTALSRRLFGSREQLLKDCIAIFERDQASYKRRGTWHSRDDKQRETSSFKEQYQRACIAHGVLRKSSSNQHQAKTISSSSPHVPMNITLAGPTPAATGPSTTRASPAQSPATVANGHHPMSNSPTVPPPQQQGPSPTHAFYPPPSHHTLPSQASPLPSRPVPAPSSGFHPNMPSSMPPNTASWQSRHPPQHPPLSIPLHAPHHQPSQPSPQDFSIPTSRQGPGKSPVPIPSPNNLVSNTQLHSPSFQSRPHHGPLPPNAGSMGQPVSSTSPTIIAPPNTGPSPFPIAYNPYPIGQHMQPPYTYGQPALYPPRIPTLSIPAMPFPSQLISKPEQQQASPVKQGSSAASSPTIRKPSSFSPPKSDGRPMPAQPVMMPEAVPTLVHYFSDFAIPPARLTYNRSSFKWQFSVSREMLGKRPRLAPQQDSRTLVPYFSDNNVSYRLRCIKYEGQVDVDSLAAWSRAESSWPDVVYIHVNSKELHRPHNSKNLPLDINRFLTEGTNEIRLNVLRNTQQRTRNLSYAIAVEVLKFKSTRSFRNSVKNLPSQNSRQQIQNRLAVSNDDEDLVIMDNFISIDLRDPFTTRIFDTPVRGSACTHRECFDLSTFLQTITFTSSSMGRRTPYLRCPICRKDARPHMLIIDNFLLEVRAALSQEQKLETAKAIRVKSDGSWEAVLETDNEPRTPSKKRDRASFEADLPKDEDSREVSLSRIPEAPEVIELD</sequence>
<feature type="compositionally biased region" description="Basic and acidic residues" evidence="5">
    <location>
        <begin position="427"/>
        <end position="438"/>
    </location>
</feature>
<feature type="compositionally biased region" description="Polar residues" evidence="5">
    <location>
        <begin position="718"/>
        <end position="749"/>
    </location>
</feature>
<feature type="compositionally biased region" description="Polar residues" evidence="5">
    <location>
        <begin position="622"/>
        <end position="638"/>
    </location>
</feature>
<organism evidence="7 8">
    <name type="scientific">Talaromyces proteolyticus</name>
    <dbReference type="NCBI Taxonomy" id="1131652"/>
    <lineage>
        <taxon>Eukaryota</taxon>
        <taxon>Fungi</taxon>
        <taxon>Dikarya</taxon>
        <taxon>Ascomycota</taxon>
        <taxon>Pezizomycotina</taxon>
        <taxon>Eurotiomycetes</taxon>
        <taxon>Eurotiomycetidae</taxon>
        <taxon>Eurotiales</taxon>
        <taxon>Trichocomaceae</taxon>
        <taxon>Talaromyces</taxon>
        <taxon>Talaromyces sect. Bacilispori</taxon>
    </lineage>
</organism>
<dbReference type="RefSeq" id="XP_046074009.1">
    <property type="nucleotide sequence ID" value="XM_046220072.1"/>
</dbReference>
<evidence type="ECO:0000256" key="3">
    <source>
        <dbReference type="ARBA" id="ARBA00022833"/>
    </source>
</evidence>
<evidence type="ECO:0000256" key="4">
    <source>
        <dbReference type="PROSITE-ProRule" id="PRU00452"/>
    </source>
</evidence>
<feature type="compositionally biased region" description="Basic and acidic residues" evidence="5">
    <location>
        <begin position="1077"/>
        <end position="1094"/>
    </location>
</feature>
<dbReference type="InterPro" id="IPR004181">
    <property type="entry name" value="Znf_MIZ"/>
</dbReference>
<dbReference type="AlphaFoldDB" id="A0AAD4KSW1"/>
<evidence type="ECO:0000256" key="1">
    <source>
        <dbReference type="ARBA" id="ARBA00022723"/>
    </source>
</evidence>
<feature type="compositionally biased region" description="Low complexity" evidence="5">
    <location>
        <begin position="170"/>
        <end position="183"/>
    </location>
</feature>
<dbReference type="GO" id="GO:0000785">
    <property type="term" value="C:chromatin"/>
    <property type="evidence" value="ECO:0007669"/>
    <property type="project" value="TreeGrafter"/>
</dbReference>
<evidence type="ECO:0000313" key="8">
    <source>
        <dbReference type="Proteomes" id="UP001201262"/>
    </source>
</evidence>
<keyword evidence="3" id="KW-0862">Zinc</keyword>
<dbReference type="PROSITE" id="PS51044">
    <property type="entry name" value="ZF_SP_RING"/>
    <property type="match status" value="1"/>
</dbReference>
<evidence type="ECO:0000256" key="5">
    <source>
        <dbReference type="SAM" id="MobiDB-lite"/>
    </source>
</evidence>
<keyword evidence="1" id="KW-0479">Metal-binding</keyword>
<gene>
    <name evidence="7" type="ORF">BGW36DRAFT_425133</name>
</gene>
<dbReference type="EMBL" id="JAJTJA010000004">
    <property type="protein sequence ID" value="KAH8700303.1"/>
    <property type="molecule type" value="Genomic_DNA"/>
</dbReference>
<dbReference type="GeneID" id="70250359"/>
<feature type="region of interest" description="Disordered" evidence="5">
    <location>
        <begin position="1"/>
        <end position="46"/>
    </location>
</feature>
<evidence type="ECO:0000256" key="2">
    <source>
        <dbReference type="ARBA" id="ARBA00022771"/>
    </source>
</evidence>
<feature type="compositionally biased region" description="Polar residues" evidence="5">
    <location>
        <begin position="1"/>
        <end position="18"/>
    </location>
</feature>
<keyword evidence="8" id="KW-1185">Reference proteome</keyword>
<feature type="compositionally biased region" description="Low complexity" evidence="5">
    <location>
        <begin position="194"/>
        <end position="208"/>
    </location>
</feature>
<keyword evidence="2 4" id="KW-0863">Zinc-finger</keyword>
<reference evidence="7" key="1">
    <citation type="submission" date="2021-12" db="EMBL/GenBank/DDBJ databases">
        <title>Convergent genome expansion in fungi linked to evolution of root-endophyte symbiosis.</title>
        <authorList>
            <consortium name="DOE Joint Genome Institute"/>
            <person name="Ke Y.-H."/>
            <person name="Bonito G."/>
            <person name="Liao H.-L."/>
            <person name="Looney B."/>
            <person name="Rojas-Flechas A."/>
            <person name="Nash J."/>
            <person name="Hameed K."/>
            <person name="Schadt C."/>
            <person name="Martin F."/>
            <person name="Crous P.W."/>
            <person name="Miettinen O."/>
            <person name="Magnuson J.K."/>
            <person name="Labbe J."/>
            <person name="Jacobson D."/>
            <person name="Doktycz M.J."/>
            <person name="Veneault-Fourrey C."/>
            <person name="Kuo A."/>
            <person name="Mondo S."/>
            <person name="Calhoun S."/>
            <person name="Riley R."/>
            <person name="Ohm R."/>
            <person name="LaButti K."/>
            <person name="Andreopoulos B."/>
            <person name="Pangilinan J."/>
            <person name="Nolan M."/>
            <person name="Tritt A."/>
            <person name="Clum A."/>
            <person name="Lipzen A."/>
            <person name="Daum C."/>
            <person name="Barry K."/>
            <person name="Grigoriev I.V."/>
            <person name="Vilgalys R."/>
        </authorList>
    </citation>
    <scope>NUCLEOTIDE SEQUENCE</scope>
    <source>
        <strain evidence="7">PMI_201</strain>
    </source>
</reference>
<dbReference type="PANTHER" id="PTHR10782">
    <property type="entry name" value="ZINC FINGER MIZ DOMAIN-CONTAINING PROTEIN"/>
    <property type="match status" value="1"/>
</dbReference>
<feature type="region of interest" description="Disordered" evidence="5">
    <location>
        <begin position="451"/>
        <end position="671"/>
    </location>
</feature>
<feature type="domain" description="SP-RING-type" evidence="6">
    <location>
        <begin position="949"/>
        <end position="1040"/>
    </location>
</feature>
<feature type="region of interest" description="Disordered" evidence="5">
    <location>
        <begin position="1061"/>
        <end position="1108"/>
    </location>
</feature>
<protein>
    <recommendedName>
        <fullName evidence="6">SP-RING-type domain-containing protein</fullName>
    </recommendedName>
</protein>